<feature type="coiled-coil region" evidence="1">
    <location>
        <begin position="136"/>
        <end position="170"/>
    </location>
</feature>
<dbReference type="AlphaFoldDB" id="A0A8S3XS81"/>
<dbReference type="InterPro" id="IPR057251">
    <property type="entry name" value="FP_C"/>
</dbReference>
<organism evidence="3 4">
    <name type="scientific">Parnassius apollo</name>
    <name type="common">Apollo butterfly</name>
    <name type="synonym">Papilio apollo</name>
    <dbReference type="NCBI Taxonomy" id="110799"/>
    <lineage>
        <taxon>Eukaryota</taxon>
        <taxon>Metazoa</taxon>
        <taxon>Ecdysozoa</taxon>
        <taxon>Arthropoda</taxon>
        <taxon>Hexapoda</taxon>
        <taxon>Insecta</taxon>
        <taxon>Pterygota</taxon>
        <taxon>Neoptera</taxon>
        <taxon>Endopterygota</taxon>
        <taxon>Lepidoptera</taxon>
        <taxon>Glossata</taxon>
        <taxon>Ditrysia</taxon>
        <taxon>Papilionoidea</taxon>
        <taxon>Papilionidae</taxon>
        <taxon>Parnassiinae</taxon>
        <taxon>Parnassini</taxon>
        <taxon>Parnassius</taxon>
        <taxon>Parnassius</taxon>
    </lineage>
</organism>
<dbReference type="EMBL" id="CAJQZP010001207">
    <property type="protein sequence ID" value="CAG5029441.1"/>
    <property type="molecule type" value="Genomic_DNA"/>
</dbReference>
<dbReference type="PANTHER" id="PTHR11505">
    <property type="entry name" value="L1 TRANSPOSABLE ELEMENT-RELATED"/>
    <property type="match status" value="1"/>
</dbReference>
<name>A0A8S3XS81_PARAO</name>
<accession>A0A8S3XS81</accession>
<dbReference type="Pfam" id="PF25298">
    <property type="entry name" value="Baculo_FP_2nd"/>
    <property type="match status" value="1"/>
</dbReference>
<dbReference type="InterPro" id="IPR004244">
    <property type="entry name" value="Transposase_22"/>
</dbReference>
<comment type="caution">
    <text evidence="3">The sequence shown here is derived from an EMBL/GenBank/DDBJ whole genome shotgun (WGS) entry which is preliminary data.</text>
</comment>
<reference evidence="3" key="1">
    <citation type="submission" date="2021-04" db="EMBL/GenBank/DDBJ databases">
        <authorList>
            <person name="Tunstrom K."/>
        </authorList>
    </citation>
    <scope>NUCLEOTIDE SEQUENCE</scope>
</reference>
<dbReference type="OrthoDB" id="7477812at2759"/>
<keyword evidence="1" id="KW-0175">Coiled coil</keyword>
<dbReference type="Proteomes" id="UP000691718">
    <property type="component" value="Unassembled WGS sequence"/>
</dbReference>
<evidence type="ECO:0000259" key="2">
    <source>
        <dbReference type="Pfam" id="PF25298"/>
    </source>
</evidence>
<proteinExistence type="predicted"/>
<evidence type="ECO:0000256" key="1">
    <source>
        <dbReference type="SAM" id="Coils"/>
    </source>
</evidence>
<gene>
    <name evidence="3" type="ORF">PAPOLLO_LOCUS19234</name>
</gene>
<keyword evidence="4" id="KW-1185">Reference proteome</keyword>
<feature type="domain" description="FP protein C-terminal" evidence="2">
    <location>
        <begin position="264"/>
        <end position="316"/>
    </location>
</feature>
<evidence type="ECO:0000313" key="4">
    <source>
        <dbReference type="Proteomes" id="UP000691718"/>
    </source>
</evidence>
<evidence type="ECO:0000313" key="3">
    <source>
        <dbReference type="EMBL" id="CAG5029441.1"/>
    </source>
</evidence>
<protein>
    <submittedName>
        <fullName evidence="3">(apollo) hypothetical protein</fullName>
    </submittedName>
</protein>
<sequence length="316" mass="35851">MQRTPPSATFKCASNPDIPNSALNIRDTDCFVNLRKRKQPESDMASSVVEVVEQKINEQLAAWKNRLDTNIAETIRNAVNATLEHEMSKLTSSINNSLKDITTRLDDIEKSITYSGERQDNFESRLKLFEEKVVAGSTVNSQIAALENKIESMEQQARQYNIEIANLPERRNENLITLLEKIGAIIKHPIKATDILSAHRVGYTMSGENFDQKNQHPKNVIVKLSSKILRDNIVLAARAVRGVRSDQLSISGTPCTIYLNEHLTPKNKQLFRLCRVAAKKHNYKYTWIKHGTVLVRQTDSSPIFAVRNEQDIDKIK</sequence>